<keyword evidence="1" id="KW-0812">Transmembrane</keyword>
<protein>
    <submittedName>
        <fullName evidence="2">Uncharacterized protein</fullName>
    </submittedName>
</protein>
<dbReference type="AlphaFoldDB" id="A0A564ZBU1"/>
<keyword evidence="1" id="KW-0472">Membrane</keyword>
<keyword evidence="1" id="KW-1133">Transmembrane helix</keyword>
<sequence>MMRVSCANILNSIAWIFVFLITWPLSFVLAIIEVLLIPLCVCSTRVKDMVEELDRISKWFAFVPMENAYKSKPIRTRQEIPVPADEPGSPDLV</sequence>
<feature type="transmembrane region" description="Helical" evidence="1">
    <location>
        <begin position="12"/>
        <end position="37"/>
    </location>
</feature>
<proteinExistence type="predicted"/>
<name>A0A564ZBU1_HYMDI</name>
<evidence type="ECO:0000313" key="2">
    <source>
        <dbReference type="EMBL" id="VUZ56961.1"/>
    </source>
</evidence>
<organism evidence="2 3">
    <name type="scientific">Hymenolepis diminuta</name>
    <name type="common">Rat tapeworm</name>
    <dbReference type="NCBI Taxonomy" id="6216"/>
    <lineage>
        <taxon>Eukaryota</taxon>
        <taxon>Metazoa</taxon>
        <taxon>Spiralia</taxon>
        <taxon>Lophotrochozoa</taxon>
        <taxon>Platyhelminthes</taxon>
        <taxon>Cestoda</taxon>
        <taxon>Eucestoda</taxon>
        <taxon>Cyclophyllidea</taxon>
        <taxon>Hymenolepididae</taxon>
        <taxon>Hymenolepis</taxon>
    </lineage>
</organism>
<dbReference type="EMBL" id="CABIJS010000708">
    <property type="protein sequence ID" value="VUZ56961.1"/>
    <property type="molecule type" value="Genomic_DNA"/>
</dbReference>
<dbReference type="Proteomes" id="UP000321570">
    <property type="component" value="Unassembled WGS sequence"/>
</dbReference>
<evidence type="ECO:0000256" key="1">
    <source>
        <dbReference type="SAM" id="Phobius"/>
    </source>
</evidence>
<keyword evidence="3" id="KW-1185">Reference proteome</keyword>
<accession>A0A564ZBU1</accession>
<gene>
    <name evidence="2" type="ORF">WMSIL1_LOCUS14498</name>
</gene>
<evidence type="ECO:0000313" key="3">
    <source>
        <dbReference type="Proteomes" id="UP000321570"/>
    </source>
</evidence>
<reference evidence="2 3" key="1">
    <citation type="submission" date="2019-07" db="EMBL/GenBank/DDBJ databases">
        <authorList>
            <person name="Jastrzebski P J."/>
            <person name="Paukszto L."/>
            <person name="Jastrzebski P J."/>
        </authorList>
    </citation>
    <scope>NUCLEOTIDE SEQUENCE [LARGE SCALE GENOMIC DNA]</scope>
    <source>
        <strain evidence="2 3">WMS-il1</strain>
    </source>
</reference>